<keyword evidence="3" id="KW-1185">Reference proteome</keyword>
<feature type="compositionally biased region" description="Polar residues" evidence="1">
    <location>
        <begin position="18"/>
        <end position="29"/>
    </location>
</feature>
<sequence>MRRYDELNQPTAARRDTSGSGRTISSADTVTAAEATHNQSRNDLVRALEAMTADGWIKAVPAALTTEAAASATTRTWESR</sequence>
<gene>
    <name evidence="2" type="ORF">ATK86_7104</name>
</gene>
<feature type="region of interest" description="Disordered" evidence="1">
    <location>
        <begin position="1"/>
        <end position="38"/>
    </location>
</feature>
<dbReference type="RefSeq" id="WP_101468878.1">
    <property type="nucleotide sequence ID" value="NZ_PJMW01000003.1"/>
</dbReference>
<accession>A0A2N3V509</accession>
<dbReference type="Proteomes" id="UP000233766">
    <property type="component" value="Unassembled WGS sequence"/>
</dbReference>
<dbReference type="AlphaFoldDB" id="A0A2N3V509"/>
<evidence type="ECO:0000313" key="2">
    <source>
        <dbReference type="EMBL" id="PKV76704.1"/>
    </source>
</evidence>
<evidence type="ECO:0000256" key="1">
    <source>
        <dbReference type="SAM" id="MobiDB-lite"/>
    </source>
</evidence>
<protein>
    <submittedName>
        <fullName evidence="2">Uncharacterized protein</fullName>
    </submittedName>
</protein>
<evidence type="ECO:0000313" key="3">
    <source>
        <dbReference type="Proteomes" id="UP000233766"/>
    </source>
</evidence>
<comment type="caution">
    <text evidence="2">The sequence shown here is derived from an EMBL/GenBank/DDBJ whole genome shotgun (WGS) entry which is preliminary data.</text>
</comment>
<name>A0A2N3V509_9NOCA</name>
<reference evidence="2 3" key="1">
    <citation type="submission" date="2017-12" db="EMBL/GenBank/DDBJ databases">
        <title>Sequencing the genomes of 1000 Actinobacteria strains.</title>
        <authorList>
            <person name="Klenk H.-P."/>
        </authorList>
    </citation>
    <scope>NUCLEOTIDE SEQUENCE [LARGE SCALE GENOMIC DNA]</scope>
    <source>
        <strain evidence="2 3">DSM 44489</strain>
    </source>
</reference>
<organism evidence="2 3">
    <name type="scientific">Nocardia fluminea</name>
    <dbReference type="NCBI Taxonomy" id="134984"/>
    <lineage>
        <taxon>Bacteria</taxon>
        <taxon>Bacillati</taxon>
        <taxon>Actinomycetota</taxon>
        <taxon>Actinomycetes</taxon>
        <taxon>Mycobacteriales</taxon>
        <taxon>Nocardiaceae</taxon>
        <taxon>Nocardia</taxon>
    </lineage>
</organism>
<proteinExistence type="predicted"/>
<dbReference type="EMBL" id="PJMW01000003">
    <property type="protein sequence ID" value="PKV76704.1"/>
    <property type="molecule type" value="Genomic_DNA"/>
</dbReference>